<accession>A0ACC1D9Q6</accession>
<sequence>MLDGWFKKQDEKFSKLIDEFSDIKTSIKFINEQYEDLRGKNEKIERRVAVLEEKSTLFQNNSSQISILENKMDVMEQQARQCNVEISNVPEKRGENLLTILQEMSSLMKVSLTKQEIVSIHRVPQLSPGNSNPKNIILKFSTRNVRDNFIAAARLNKGITSEQLKISGPVTKIYINEHLTLKNKNLFRQARNTAREKNFRFVWVKHGTIFVRASETAPVTAIRSQSDLLKIKSM</sequence>
<organism evidence="1 2">
    <name type="scientific">Dendrolimus kikuchii</name>
    <dbReference type="NCBI Taxonomy" id="765133"/>
    <lineage>
        <taxon>Eukaryota</taxon>
        <taxon>Metazoa</taxon>
        <taxon>Ecdysozoa</taxon>
        <taxon>Arthropoda</taxon>
        <taxon>Hexapoda</taxon>
        <taxon>Insecta</taxon>
        <taxon>Pterygota</taxon>
        <taxon>Neoptera</taxon>
        <taxon>Endopterygota</taxon>
        <taxon>Lepidoptera</taxon>
        <taxon>Glossata</taxon>
        <taxon>Ditrysia</taxon>
        <taxon>Bombycoidea</taxon>
        <taxon>Lasiocampidae</taxon>
        <taxon>Dendrolimus</taxon>
    </lineage>
</organism>
<evidence type="ECO:0000313" key="2">
    <source>
        <dbReference type="Proteomes" id="UP000824533"/>
    </source>
</evidence>
<reference evidence="1 2" key="1">
    <citation type="journal article" date="2021" name="Front. Genet.">
        <title>Chromosome-Level Genome Assembly Reveals Significant Gene Expansion in the Toll and IMD Signaling Pathways of Dendrolimus kikuchii.</title>
        <authorList>
            <person name="Zhou J."/>
            <person name="Wu P."/>
            <person name="Xiong Z."/>
            <person name="Liu N."/>
            <person name="Zhao N."/>
            <person name="Ji M."/>
            <person name="Qiu Y."/>
            <person name="Yang B."/>
        </authorList>
    </citation>
    <scope>NUCLEOTIDE SEQUENCE [LARGE SCALE GENOMIC DNA]</scope>
    <source>
        <strain evidence="1">Ann1</strain>
    </source>
</reference>
<name>A0ACC1D9Q6_9NEOP</name>
<proteinExistence type="predicted"/>
<keyword evidence="2" id="KW-1185">Reference proteome</keyword>
<dbReference type="Proteomes" id="UP000824533">
    <property type="component" value="Linkage Group LG06"/>
</dbReference>
<protein>
    <submittedName>
        <fullName evidence="1">Uncharacterized protein</fullName>
    </submittedName>
</protein>
<dbReference type="EMBL" id="CM034392">
    <property type="protein sequence ID" value="KAJ0180560.1"/>
    <property type="molecule type" value="Genomic_DNA"/>
</dbReference>
<gene>
    <name evidence="1" type="ORF">K1T71_003964</name>
</gene>
<evidence type="ECO:0000313" key="1">
    <source>
        <dbReference type="EMBL" id="KAJ0180560.1"/>
    </source>
</evidence>
<comment type="caution">
    <text evidence="1">The sequence shown here is derived from an EMBL/GenBank/DDBJ whole genome shotgun (WGS) entry which is preliminary data.</text>
</comment>